<protein>
    <submittedName>
        <fullName evidence="2">PHP domain-containing protein</fullName>
    </submittedName>
</protein>
<gene>
    <name evidence="2" type="ORF">H1191_17515</name>
</gene>
<feature type="domain" description="Polymerase/histidinol phosphatase N-terminal" evidence="1">
    <location>
        <begin position="12"/>
        <end position="77"/>
    </location>
</feature>
<dbReference type="EMBL" id="JACEIQ010000023">
    <property type="protein sequence ID" value="MBA4496081.1"/>
    <property type="molecule type" value="Genomic_DNA"/>
</dbReference>
<dbReference type="AlphaFoldDB" id="A0A7W2A8Z1"/>
<dbReference type="GO" id="GO:0004534">
    <property type="term" value="F:5'-3' RNA exonuclease activity"/>
    <property type="evidence" value="ECO:0007669"/>
    <property type="project" value="TreeGrafter"/>
</dbReference>
<dbReference type="GO" id="GO:0035312">
    <property type="term" value="F:5'-3' DNA exonuclease activity"/>
    <property type="evidence" value="ECO:0007669"/>
    <property type="project" value="TreeGrafter"/>
</dbReference>
<sequence length="263" mass="29574">MRILNHLPPGTFDLHLHTTASDGLFTPSEIVKRAKQIGLQTIAITDHDSLSGIAEAVETGKKLKITVIPGVEISTRWKGKNIDILGYNIRDCEQLHQALSPYWEARLRRAEKIIQRFCALNMPITLEEVRKWSGNNLIARPHIAQAIVSKGYVNTIQEVFNHYLADGKPASVDKKELALQDGIKLIHEAGGIAVLAHPVYVKDISLVEEMIREGIEGIEVWHRNHSKRDAKAFIRLADKYDLIVTGGSDFHVEEHRMGQFTPE</sequence>
<evidence type="ECO:0000313" key="2">
    <source>
        <dbReference type="EMBL" id="MBA4496081.1"/>
    </source>
</evidence>
<dbReference type="PANTHER" id="PTHR42924">
    <property type="entry name" value="EXONUCLEASE"/>
    <property type="match status" value="1"/>
</dbReference>
<dbReference type="SUPFAM" id="SSF89550">
    <property type="entry name" value="PHP domain-like"/>
    <property type="match status" value="1"/>
</dbReference>
<name>A0A7W2A8Z1_9BACL</name>
<dbReference type="RefSeq" id="WP_181754171.1">
    <property type="nucleotide sequence ID" value="NZ_JACEIQ010000023.1"/>
</dbReference>
<comment type="caution">
    <text evidence="2">The sequence shown here is derived from an EMBL/GenBank/DDBJ whole genome shotgun (WGS) entry which is preliminary data.</text>
</comment>
<organism evidence="2 3">
    <name type="scientific">Paenactinomyces guangxiensis</name>
    <dbReference type="NCBI Taxonomy" id="1490290"/>
    <lineage>
        <taxon>Bacteria</taxon>
        <taxon>Bacillati</taxon>
        <taxon>Bacillota</taxon>
        <taxon>Bacilli</taxon>
        <taxon>Bacillales</taxon>
        <taxon>Thermoactinomycetaceae</taxon>
        <taxon>Paenactinomyces</taxon>
    </lineage>
</organism>
<proteinExistence type="predicted"/>
<evidence type="ECO:0000259" key="1">
    <source>
        <dbReference type="SMART" id="SM00481"/>
    </source>
</evidence>
<dbReference type="Proteomes" id="UP000535491">
    <property type="component" value="Unassembled WGS sequence"/>
</dbReference>
<dbReference type="InterPro" id="IPR052018">
    <property type="entry name" value="PHP_domain"/>
</dbReference>
<dbReference type="Pfam" id="PF02811">
    <property type="entry name" value="PHP"/>
    <property type="match status" value="1"/>
</dbReference>
<dbReference type="Gene3D" id="1.10.150.650">
    <property type="match status" value="1"/>
</dbReference>
<dbReference type="PANTHER" id="PTHR42924:SF3">
    <property type="entry name" value="POLYMERASE_HISTIDINOL PHOSPHATASE N-TERMINAL DOMAIN-CONTAINING PROTEIN"/>
    <property type="match status" value="1"/>
</dbReference>
<dbReference type="SMART" id="SM00481">
    <property type="entry name" value="POLIIIAc"/>
    <property type="match status" value="1"/>
</dbReference>
<dbReference type="CDD" id="cd07438">
    <property type="entry name" value="PHP_HisPPase_AMP"/>
    <property type="match status" value="1"/>
</dbReference>
<reference evidence="2 3" key="1">
    <citation type="submission" date="2020-07" db="EMBL/GenBank/DDBJ databases">
        <authorList>
            <person name="Feng H."/>
        </authorList>
    </citation>
    <scope>NUCLEOTIDE SEQUENCE [LARGE SCALE GENOMIC DNA]</scope>
    <source>
        <strain evidence="3">s-10</strain>
    </source>
</reference>
<dbReference type="Gene3D" id="3.20.20.140">
    <property type="entry name" value="Metal-dependent hydrolases"/>
    <property type="match status" value="1"/>
</dbReference>
<keyword evidence="3" id="KW-1185">Reference proteome</keyword>
<evidence type="ECO:0000313" key="3">
    <source>
        <dbReference type="Proteomes" id="UP000535491"/>
    </source>
</evidence>
<accession>A0A7W2A8Z1</accession>
<dbReference type="InterPro" id="IPR004013">
    <property type="entry name" value="PHP_dom"/>
</dbReference>
<dbReference type="InterPro" id="IPR003141">
    <property type="entry name" value="Pol/His_phosphatase_N"/>
</dbReference>
<dbReference type="InterPro" id="IPR016195">
    <property type="entry name" value="Pol/histidinol_Pase-like"/>
</dbReference>